<keyword evidence="4" id="KW-0804">Transcription</keyword>
<dbReference type="Gene3D" id="1.10.260.40">
    <property type="entry name" value="lambda repressor-like DNA-binding domains"/>
    <property type="match status" value="1"/>
</dbReference>
<dbReference type="InterPro" id="IPR010982">
    <property type="entry name" value="Lambda_DNA-bd_dom_sf"/>
</dbReference>
<dbReference type="AlphaFoldDB" id="S0KAX9"/>
<dbReference type="RefSeq" id="WP_016183280.1">
    <property type="nucleotide sequence ID" value="NZ_JXKI01000001.1"/>
</dbReference>
<dbReference type="CDD" id="cd01392">
    <property type="entry name" value="HTH_LacI"/>
    <property type="match status" value="1"/>
</dbReference>
<dbReference type="InterPro" id="IPR046335">
    <property type="entry name" value="LacI/GalR-like_sensor"/>
</dbReference>
<protein>
    <recommendedName>
        <fullName evidence="5">HTH lacI-type domain-containing protein</fullName>
    </recommendedName>
</protein>
<dbReference type="InterPro" id="IPR028082">
    <property type="entry name" value="Peripla_BP_I"/>
</dbReference>
<dbReference type="PANTHER" id="PTHR30146">
    <property type="entry name" value="LACI-RELATED TRANSCRIPTIONAL REPRESSOR"/>
    <property type="match status" value="1"/>
</dbReference>
<feature type="domain" description="HTH lacI-type" evidence="5">
    <location>
        <begin position="3"/>
        <end position="57"/>
    </location>
</feature>
<dbReference type="PRINTS" id="PR00036">
    <property type="entry name" value="HTHLACI"/>
</dbReference>
<dbReference type="eggNOG" id="COG1609">
    <property type="taxonomic scope" value="Bacteria"/>
</dbReference>
<evidence type="ECO:0000259" key="5">
    <source>
        <dbReference type="PROSITE" id="PS50932"/>
    </source>
</evidence>
<dbReference type="PROSITE" id="PS00356">
    <property type="entry name" value="HTH_LACI_1"/>
    <property type="match status" value="1"/>
</dbReference>
<dbReference type="Gene3D" id="3.40.50.2300">
    <property type="match status" value="2"/>
</dbReference>
<accession>S0KAX9</accession>
<dbReference type="GO" id="GO:0003700">
    <property type="term" value="F:DNA-binding transcription factor activity"/>
    <property type="evidence" value="ECO:0007669"/>
    <property type="project" value="TreeGrafter"/>
</dbReference>
<dbReference type="OrthoDB" id="9796186at2"/>
<comment type="caution">
    <text evidence="6">The sequence shown here is derived from an EMBL/GenBank/DDBJ whole genome shotgun (WGS) entry which is preliminary data.</text>
</comment>
<keyword evidence="2" id="KW-0805">Transcription regulation</keyword>
<keyword evidence="7" id="KW-1185">Reference proteome</keyword>
<evidence type="ECO:0000313" key="6">
    <source>
        <dbReference type="EMBL" id="EOW80581.1"/>
    </source>
</evidence>
<organism evidence="6 7">
    <name type="scientific">Enterococcus columbae DSM 7374 = ATCC 51263</name>
    <dbReference type="NCBI Taxonomy" id="1121865"/>
    <lineage>
        <taxon>Bacteria</taxon>
        <taxon>Bacillati</taxon>
        <taxon>Bacillota</taxon>
        <taxon>Bacilli</taxon>
        <taxon>Lactobacillales</taxon>
        <taxon>Enterococcaceae</taxon>
        <taxon>Enterococcus</taxon>
    </lineage>
</organism>
<dbReference type="Pfam" id="PF13377">
    <property type="entry name" value="Peripla_BP_3"/>
    <property type="match status" value="1"/>
</dbReference>
<dbReference type="STRING" id="1121865.OMW_01138"/>
<evidence type="ECO:0000256" key="1">
    <source>
        <dbReference type="ARBA" id="ARBA00022491"/>
    </source>
</evidence>
<dbReference type="PROSITE" id="PS50932">
    <property type="entry name" value="HTH_LACI_2"/>
    <property type="match status" value="1"/>
</dbReference>
<dbReference type="Proteomes" id="UP000014113">
    <property type="component" value="Unassembled WGS sequence"/>
</dbReference>
<dbReference type="Pfam" id="PF00356">
    <property type="entry name" value="LacI"/>
    <property type="match status" value="1"/>
</dbReference>
<name>S0KAX9_9ENTE</name>
<evidence type="ECO:0000313" key="7">
    <source>
        <dbReference type="Proteomes" id="UP000014113"/>
    </source>
</evidence>
<evidence type="ECO:0000256" key="2">
    <source>
        <dbReference type="ARBA" id="ARBA00023015"/>
    </source>
</evidence>
<dbReference type="PANTHER" id="PTHR30146:SF95">
    <property type="entry name" value="RIBOSE OPERON REPRESSOR"/>
    <property type="match status" value="1"/>
</dbReference>
<dbReference type="PATRIC" id="fig|1121865.3.peg.1110"/>
<reference evidence="6 7" key="1">
    <citation type="submission" date="2013-03" db="EMBL/GenBank/DDBJ databases">
        <title>The Genome Sequence of Enterococcus columbae ATCC_51263 (PacBio/Illumina hybrid assembly).</title>
        <authorList>
            <consortium name="The Broad Institute Genomics Platform"/>
            <consortium name="The Broad Institute Genome Sequencing Center for Infectious Disease"/>
            <person name="Earl A."/>
            <person name="Russ C."/>
            <person name="Gilmore M."/>
            <person name="Surin D."/>
            <person name="Walker B."/>
            <person name="Young S."/>
            <person name="Zeng Q."/>
            <person name="Gargeya S."/>
            <person name="Fitzgerald M."/>
            <person name="Haas B."/>
            <person name="Abouelleil A."/>
            <person name="Allen A.W."/>
            <person name="Alvarado L."/>
            <person name="Arachchi H.M."/>
            <person name="Berlin A.M."/>
            <person name="Chapman S.B."/>
            <person name="Gainer-Dewar J."/>
            <person name="Goldberg J."/>
            <person name="Griggs A."/>
            <person name="Gujja S."/>
            <person name="Hansen M."/>
            <person name="Howarth C."/>
            <person name="Imamovic A."/>
            <person name="Ireland A."/>
            <person name="Larimer J."/>
            <person name="McCowan C."/>
            <person name="Murphy C."/>
            <person name="Pearson M."/>
            <person name="Poon T.W."/>
            <person name="Priest M."/>
            <person name="Roberts A."/>
            <person name="Saif S."/>
            <person name="Shea T."/>
            <person name="Sisk P."/>
            <person name="Sykes S."/>
            <person name="Wortman J."/>
            <person name="Nusbaum C."/>
            <person name="Birren B."/>
        </authorList>
    </citation>
    <scope>NUCLEOTIDE SEQUENCE [LARGE SCALE GENOMIC DNA]</scope>
    <source>
        <strain evidence="6 7">ATCC 51263</strain>
    </source>
</reference>
<dbReference type="SUPFAM" id="SSF53822">
    <property type="entry name" value="Periplasmic binding protein-like I"/>
    <property type="match status" value="1"/>
</dbReference>
<keyword evidence="1" id="KW-0678">Repressor</keyword>
<dbReference type="GO" id="GO:0000976">
    <property type="term" value="F:transcription cis-regulatory region binding"/>
    <property type="evidence" value="ECO:0007669"/>
    <property type="project" value="TreeGrafter"/>
</dbReference>
<sequence length="320" mass="35917">MKTKLTDVAKLAGVSPTTVSRVINHYPAVSKETIQLVQKAMKELNYQPNAFARGLHGKNTNLVGIILPNLNDSLYADLVIELEKQLHTLGYLTTLCISQNNKEKEQDFINQMLNNNAAGLITASHALAVKRYHNLDFAVTAFDRKMQHIPYVHTNNYESGFQAAKHLIMNQRSNLAMFDGLKLHKEPVEQRAIGFREALAQHNIEPLIFHINMQSTQSAKQIEKILLSNTLDGVFCSDEATAVQLIKVCKKLAIQIPKQLQICSYTSNENLLSYLHDITIFQHQTVDIAKKLIEILMSQITKQPFSASEIGYQAALVSHA</sequence>
<dbReference type="EMBL" id="ASWJ01000008">
    <property type="protein sequence ID" value="EOW80581.1"/>
    <property type="molecule type" value="Genomic_DNA"/>
</dbReference>
<proteinExistence type="predicted"/>
<dbReference type="InterPro" id="IPR000843">
    <property type="entry name" value="HTH_LacI"/>
</dbReference>
<keyword evidence="3" id="KW-0238">DNA-binding</keyword>
<dbReference type="SMART" id="SM00354">
    <property type="entry name" value="HTH_LACI"/>
    <property type="match status" value="1"/>
</dbReference>
<gene>
    <name evidence="6" type="ORF">I568_01758</name>
</gene>
<evidence type="ECO:0000256" key="3">
    <source>
        <dbReference type="ARBA" id="ARBA00023125"/>
    </source>
</evidence>
<evidence type="ECO:0000256" key="4">
    <source>
        <dbReference type="ARBA" id="ARBA00023163"/>
    </source>
</evidence>
<dbReference type="SUPFAM" id="SSF47413">
    <property type="entry name" value="lambda repressor-like DNA-binding domains"/>
    <property type="match status" value="1"/>
</dbReference>